<sequence length="147" mass="17344">MASIIYLNFFQKSNTSNDEYKQNLTSKEDLDSYDAHLKRIHYIIQEMKAEMSQNQELTSILRDELQNKLQNKLQDELQDECKEQCEDTEKEPMELKKRVGLSKILSKINFLTKNKKNNDELIKQEDVIATDEENIQDIGQNNKPNNF</sequence>
<name>A0ABT9DDP0_9MOLU</name>
<dbReference type="Proteomes" id="UP001172036">
    <property type="component" value="Unassembled WGS sequence"/>
</dbReference>
<organism evidence="1 2">
    <name type="scientific">Candidatus Phytoplasma melaleucae</name>
    <dbReference type="NCBI Taxonomy" id="2982630"/>
    <lineage>
        <taxon>Bacteria</taxon>
        <taxon>Bacillati</taxon>
        <taxon>Mycoplasmatota</taxon>
        <taxon>Mollicutes</taxon>
        <taxon>Acholeplasmatales</taxon>
        <taxon>Acholeplasmataceae</taxon>
        <taxon>Candidatus Phytoplasma</taxon>
    </lineage>
</organism>
<evidence type="ECO:0000313" key="1">
    <source>
        <dbReference type="EMBL" id="MDO8168152.1"/>
    </source>
</evidence>
<reference evidence="1 2" key="1">
    <citation type="journal article" date="2023" name="Int. J. Syst. Evol. Microbiol.">
        <title>The observation of taxonomic boundaries for the 16SrII and 16SrXXV phytoplasmas using genome-based delimitation.</title>
        <authorList>
            <person name="Rodrigues Jardim B."/>
            <person name="Tran-Nguyen L.T.T."/>
            <person name="Gambley C."/>
            <person name="Al-Sadi A.M."/>
            <person name="Al-Subhi A.M."/>
            <person name="Foissac X."/>
            <person name="Salar P."/>
            <person name="Cai H."/>
            <person name="Yang J.Y."/>
            <person name="Davis R."/>
            <person name="Jones L."/>
            <person name="Rodoni B."/>
            <person name="Constable F.E."/>
        </authorList>
    </citation>
    <scope>NUCLEOTIDE SEQUENCE [LARGE SCALE GENOMIC DNA]</scope>
    <source>
        <strain evidence="1">BAWM-155c</strain>
    </source>
</reference>
<comment type="caution">
    <text evidence="1">The sequence shown here is derived from an EMBL/GenBank/DDBJ whole genome shotgun (WGS) entry which is preliminary data.</text>
</comment>
<dbReference type="EMBL" id="JAOSID010000005">
    <property type="protein sequence ID" value="MDO8168152.1"/>
    <property type="molecule type" value="Genomic_DNA"/>
</dbReference>
<protein>
    <submittedName>
        <fullName evidence="1">Uncharacterized protein</fullName>
    </submittedName>
</protein>
<dbReference type="RefSeq" id="WP_304515357.1">
    <property type="nucleotide sequence ID" value="NZ_JAOSID010000005.1"/>
</dbReference>
<proteinExistence type="predicted"/>
<accession>A0ABT9DDP0</accession>
<evidence type="ECO:0000313" key="2">
    <source>
        <dbReference type="Proteomes" id="UP001172036"/>
    </source>
</evidence>
<gene>
    <name evidence="1" type="ORF">OC680_01500</name>
</gene>
<keyword evidence="2" id="KW-1185">Reference proteome</keyword>